<dbReference type="InterPro" id="IPR005467">
    <property type="entry name" value="His_kinase_dom"/>
</dbReference>
<dbReference type="CDD" id="cd00075">
    <property type="entry name" value="HATPase"/>
    <property type="match status" value="1"/>
</dbReference>
<keyword evidence="8" id="KW-0547">Nucleotide-binding</keyword>
<dbReference type="PROSITE" id="PS50109">
    <property type="entry name" value="HIS_KIN"/>
    <property type="match status" value="1"/>
</dbReference>
<evidence type="ECO:0000313" key="17">
    <source>
        <dbReference type="Proteomes" id="UP000019482"/>
    </source>
</evidence>
<dbReference type="Pfam" id="PF02518">
    <property type="entry name" value="HATPase_c"/>
    <property type="match status" value="1"/>
</dbReference>
<keyword evidence="17" id="KW-1185">Reference proteome</keyword>
<keyword evidence="10" id="KW-0067">ATP-binding</keyword>
<dbReference type="InterPro" id="IPR036097">
    <property type="entry name" value="HisK_dim/P_sf"/>
</dbReference>
<evidence type="ECO:0000256" key="13">
    <source>
        <dbReference type="SAM" id="Phobius"/>
    </source>
</evidence>
<feature type="domain" description="Histidine kinase" evidence="14">
    <location>
        <begin position="354"/>
        <end position="567"/>
    </location>
</feature>
<name>W6N2Q4_CLOTY</name>
<dbReference type="Gene3D" id="1.10.287.130">
    <property type="match status" value="1"/>
</dbReference>
<evidence type="ECO:0000256" key="1">
    <source>
        <dbReference type="ARBA" id="ARBA00000085"/>
    </source>
</evidence>
<dbReference type="CDD" id="cd06225">
    <property type="entry name" value="HAMP"/>
    <property type="match status" value="1"/>
</dbReference>
<dbReference type="GeneID" id="29420110"/>
<dbReference type="FunFam" id="3.30.565.10:FF:000023">
    <property type="entry name" value="PAS domain-containing sensor histidine kinase"/>
    <property type="match status" value="1"/>
</dbReference>
<dbReference type="Proteomes" id="UP000019482">
    <property type="component" value="Unassembled WGS sequence"/>
</dbReference>
<feature type="transmembrane region" description="Helical" evidence="13">
    <location>
        <begin position="154"/>
        <end position="173"/>
    </location>
</feature>
<protein>
    <recommendedName>
        <fullName evidence="4">histidine kinase</fullName>
        <ecNumber evidence="4">2.7.13.3</ecNumber>
    </recommendedName>
</protein>
<comment type="subcellular location">
    <subcellularLocation>
        <location evidence="2">Cell membrane</location>
    </subcellularLocation>
    <subcellularLocation>
        <location evidence="3">Membrane raft</location>
        <topology evidence="3">Multi-pass membrane protein</topology>
    </subcellularLocation>
</comment>
<keyword evidence="7 16" id="KW-0808">Transferase</keyword>
<keyword evidence="9" id="KW-0418">Kinase</keyword>
<accession>W6N2Q4</accession>
<dbReference type="GO" id="GO:0016036">
    <property type="term" value="P:cellular response to phosphate starvation"/>
    <property type="evidence" value="ECO:0007669"/>
    <property type="project" value="TreeGrafter"/>
</dbReference>
<feature type="domain" description="HAMP" evidence="15">
    <location>
        <begin position="178"/>
        <end position="230"/>
    </location>
</feature>
<dbReference type="Pfam" id="PF13188">
    <property type="entry name" value="PAS_8"/>
    <property type="match status" value="1"/>
</dbReference>
<dbReference type="Gene3D" id="3.30.450.20">
    <property type="entry name" value="PAS domain"/>
    <property type="match status" value="1"/>
</dbReference>
<dbReference type="SMART" id="SM00388">
    <property type="entry name" value="HisKA"/>
    <property type="match status" value="1"/>
</dbReference>
<keyword evidence="5" id="KW-1003">Cell membrane</keyword>
<dbReference type="Gene3D" id="3.30.565.10">
    <property type="entry name" value="Histidine kinase-like ATPase, C-terminal domain"/>
    <property type="match status" value="1"/>
</dbReference>
<dbReference type="CDD" id="cd00130">
    <property type="entry name" value="PAS"/>
    <property type="match status" value="1"/>
</dbReference>
<dbReference type="AlphaFoldDB" id="W6N2Q4"/>
<organism evidence="16 17">
    <name type="scientific">Clostridium tyrobutyricum DIVETGP</name>
    <dbReference type="NCBI Taxonomy" id="1408889"/>
    <lineage>
        <taxon>Bacteria</taxon>
        <taxon>Bacillati</taxon>
        <taxon>Bacillota</taxon>
        <taxon>Clostridia</taxon>
        <taxon>Eubacteriales</taxon>
        <taxon>Clostridiaceae</taxon>
        <taxon>Clostridium</taxon>
    </lineage>
</organism>
<dbReference type="EC" id="2.7.13.3" evidence="4"/>
<dbReference type="InterPro" id="IPR003661">
    <property type="entry name" value="HisK_dim/P_dom"/>
</dbReference>
<evidence type="ECO:0000256" key="12">
    <source>
        <dbReference type="ARBA" id="ARBA00023136"/>
    </source>
</evidence>
<dbReference type="GO" id="GO:0045121">
    <property type="term" value="C:membrane raft"/>
    <property type="evidence" value="ECO:0007669"/>
    <property type="project" value="UniProtKB-SubCell"/>
</dbReference>
<dbReference type="SUPFAM" id="SSF158472">
    <property type="entry name" value="HAMP domain-like"/>
    <property type="match status" value="1"/>
</dbReference>
<dbReference type="OrthoDB" id="9813151at2"/>
<dbReference type="CDD" id="cd00082">
    <property type="entry name" value="HisKA"/>
    <property type="match status" value="1"/>
</dbReference>
<reference evidence="16 17" key="1">
    <citation type="journal article" date="2015" name="Genome Announc.">
        <title>Draft Genome Sequence of Clostridium tyrobutyricum Strain DIVETGP, Isolated from Cow's Milk for Grana Padano Production.</title>
        <authorList>
            <person name="Soggiu A."/>
            <person name="Piras C."/>
            <person name="Gaiarsa S."/>
            <person name="Sassera D."/>
            <person name="Roncada P."/>
            <person name="Bendixen E."/>
            <person name="Brasca M."/>
            <person name="Bonizzi L."/>
        </authorList>
    </citation>
    <scope>NUCLEOTIDE SEQUENCE [LARGE SCALE GENOMIC DNA]</scope>
    <source>
        <strain evidence="16 17">DIVETGP</strain>
    </source>
</reference>
<evidence type="ECO:0000259" key="15">
    <source>
        <dbReference type="PROSITE" id="PS50885"/>
    </source>
</evidence>
<dbReference type="NCBIfam" id="TIGR00229">
    <property type="entry name" value="sensory_box"/>
    <property type="match status" value="1"/>
</dbReference>
<sequence length="567" mass="65302">MKKKLMIYMLGTLVTSLIIMTILFIIIQNHEYVENMKRTLKINNQIIINTLEMKDDKDKSEFLKNNFKNGIIRDTYINRNGKVISDSVAHEQYMENHNSRKEIEEARKNGIGYDIRISVTTKKNTLYFATRMKDGYIVRSSMTMQVVKGFENAYLKYYIIIMMLSIGISILLLNKFSKSIVGPVKKLQKITFDMANGQLDRRVNIRSKDEIGKLANTFNNMADKLELILNDFASQNNQLEAILKSMDSGVIAVDTNNKIIMINPYAKDMFRINRDIIGENLMDSIRDFELEDIFKYDDTDYREIKILWPKERNLRVKTANIINGDHNRIGTVAVVQDITDIKKLENMRSQFVANVSHELKTPLTSIRGFSETLRYVKDDKNKNKFLNIIDDEANRLTRLIDDILTLSNIENNKEVVKDRIDINSVIRDVCYLMSSSAKKKDIHIETNISEVPDIYGDKDRFKQMIINLIDNAIKYSDNGGRVKIGTKFDANKSIIWVEDNGVGISEEHKQRLFERFYRVDKARSRSQGGTGLGLAIVKHIVISFNGKIKVESKIGVGSKFIVQIPVN</sequence>
<dbReference type="InterPro" id="IPR036890">
    <property type="entry name" value="HATPase_C_sf"/>
</dbReference>
<dbReference type="InterPro" id="IPR000014">
    <property type="entry name" value="PAS"/>
</dbReference>
<dbReference type="InterPro" id="IPR003594">
    <property type="entry name" value="HATPase_dom"/>
</dbReference>
<dbReference type="FunFam" id="1.10.287.130:FF:000001">
    <property type="entry name" value="Two-component sensor histidine kinase"/>
    <property type="match status" value="1"/>
</dbReference>
<dbReference type="PROSITE" id="PS50885">
    <property type="entry name" value="HAMP"/>
    <property type="match status" value="1"/>
</dbReference>
<dbReference type="SMART" id="SM00091">
    <property type="entry name" value="PAS"/>
    <property type="match status" value="1"/>
</dbReference>
<evidence type="ECO:0000256" key="9">
    <source>
        <dbReference type="ARBA" id="ARBA00022777"/>
    </source>
</evidence>
<dbReference type="SUPFAM" id="SSF55785">
    <property type="entry name" value="PYP-like sensor domain (PAS domain)"/>
    <property type="match status" value="1"/>
</dbReference>
<evidence type="ECO:0000256" key="4">
    <source>
        <dbReference type="ARBA" id="ARBA00012438"/>
    </source>
</evidence>
<dbReference type="SMART" id="SM00304">
    <property type="entry name" value="HAMP"/>
    <property type="match status" value="1"/>
</dbReference>
<dbReference type="PANTHER" id="PTHR45453">
    <property type="entry name" value="PHOSPHATE REGULON SENSOR PROTEIN PHOR"/>
    <property type="match status" value="1"/>
</dbReference>
<dbReference type="InterPro" id="IPR035965">
    <property type="entry name" value="PAS-like_dom_sf"/>
</dbReference>
<dbReference type="PANTHER" id="PTHR45453:SF1">
    <property type="entry name" value="PHOSPHATE REGULON SENSOR PROTEIN PHOR"/>
    <property type="match status" value="1"/>
</dbReference>
<feature type="transmembrane region" description="Helical" evidence="13">
    <location>
        <begin position="6"/>
        <end position="27"/>
    </location>
</feature>
<evidence type="ECO:0000313" key="16">
    <source>
        <dbReference type="EMBL" id="CDL90095.1"/>
    </source>
</evidence>
<evidence type="ECO:0000256" key="2">
    <source>
        <dbReference type="ARBA" id="ARBA00004236"/>
    </source>
</evidence>
<evidence type="ECO:0000256" key="11">
    <source>
        <dbReference type="ARBA" id="ARBA00023012"/>
    </source>
</evidence>
<keyword evidence="12 13" id="KW-0472">Membrane</keyword>
<keyword evidence="6" id="KW-0597">Phosphoprotein</keyword>
<evidence type="ECO:0000256" key="10">
    <source>
        <dbReference type="ARBA" id="ARBA00022840"/>
    </source>
</evidence>
<evidence type="ECO:0000259" key="14">
    <source>
        <dbReference type="PROSITE" id="PS50109"/>
    </source>
</evidence>
<dbReference type="SMART" id="SM00387">
    <property type="entry name" value="HATPase_c"/>
    <property type="match status" value="1"/>
</dbReference>
<dbReference type="GO" id="GO:0004721">
    <property type="term" value="F:phosphoprotein phosphatase activity"/>
    <property type="evidence" value="ECO:0007669"/>
    <property type="project" value="TreeGrafter"/>
</dbReference>
<evidence type="ECO:0000256" key="3">
    <source>
        <dbReference type="ARBA" id="ARBA00004314"/>
    </source>
</evidence>
<keyword evidence="13" id="KW-0812">Transmembrane</keyword>
<dbReference type="SUPFAM" id="SSF47384">
    <property type="entry name" value="Homodimeric domain of signal transducing histidine kinase"/>
    <property type="match status" value="1"/>
</dbReference>
<comment type="catalytic activity">
    <reaction evidence="1">
        <text>ATP + protein L-histidine = ADP + protein N-phospho-L-histidine.</text>
        <dbReference type="EC" id="2.7.13.3"/>
    </reaction>
</comment>
<dbReference type="NCBIfam" id="NF046044">
    <property type="entry name" value="PnpS"/>
    <property type="match status" value="1"/>
</dbReference>
<dbReference type="SUPFAM" id="SSF55874">
    <property type="entry name" value="ATPase domain of HSP90 chaperone/DNA topoisomerase II/histidine kinase"/>
    <property type="match status" value="1"/>
</dbReference>
<dbReference type="InterPro" id="IPR003660">
    <property type="entry name" value="HAMP_dom"/>
</dbReference>
<evidence type="ECO:0000256" key="5">
    <source>
        <dbReference type="ARBA" id="ARBA00022475"/>
    </source>
</evidence>
<keyword evidence="11" id="KW-0902">Two-component regulatory system</keyword>
<dbReference type="PRINTS" id="PR00344">
    <property type="entry name" value="BCTRLSENSOR"/>
</dbReference>
<dbReference type="Gene3D" id="6.10.340.10">
    <property type="match status" value="1"/>
</dbReference>
<proteinExistence type="predicted"/>
<dbReference type="InterPro" id="IPR004358">
    <property type="entry name" value="Sig_transdc_His_kin-like_C"/>
</dbReference>
<dbReference type="GO" id="GO:0005524">
    <property type="term" value="F:ATP binding"/>
    <property type="evidence" value="ECO:0007669"/>
    <property type="project" value="UniProtKB-KW"/>
</dbReference>
<dbReference type="Pfam" id="PF00672">
    <property type="entry name" value="HAMP"/>
    <property type="match status" value="1"/>
</dbReference>
<dbReference type="EMBL" id="CBXI010000003">
    <property type="protein sequence ID" value="CDL90095.1"/>
    <property type="molecule type" value="Genomic_DNA"/>
</dbReference>
<gene>
    <name evidence="16" type="ORF">CTDIVETGP_0165</name>
</gene>
<dbReference type="SMR" id="W6N2Q4"/>
<keyword evidence="13" id="KW-1133">Transmembrane helix</keyword>
<dbReference type="RefSeq" id="WP_017894721.1">
    <property type="nucleotide sequence ID" value="NZ_CBXI010000003.1"/>
</dbReference>
<evidence type="ECO:0000256" key="8">
    <source>
        <dbReference type="ARBA" id="ARBA00022741"/>
    </source>
</evidence>
<evidence type="ECO:0000256" key="7">
    <source>
        <dbReference type="ARBA" id="ARBA00022679"/>
    </source>
</evidence>
<dbReference type="Pfam" id="PF00512">
    <property type="entry name" value="HisKA"/>
    <property type="match status" value="1"/>
</dbReference>
<dbReference type="GO" id="GO:0000155">
    <property type="term" value="F:phosphorelay sensor kinase activity"/>
    <property type="evidence" value="ECO:0007669"/>
    <property type="project" value="InterPro"/>
</dbReference>
<dbReference type="InterPro" id="IPR050351">
    <property type="entry name" value="BphY/WalK/GraS-like"/>
</dbReference>
<dbReference type="GO" id="GO:0005886">
    <property type="term" value="C:plasma membrane"/>
    <property type="evidence" value="ECO:0007669"/>
    <property type="project" value="UniProtKB-SubCell"/>
</dbReference>
<comment type="caution">
    <text evidence="16">The sequence shown here is derived from an EMBL/GenBank/DDBJ whole genome shotgun (WGS) entry which is preliminary data.</text>
</comment>
<evidence type="ECO:0000256" key="6">
    <source>
        <dbReference type="ARBA" id="ARBA00022553"/>
    </source>
</evidence>